<dbReference type="GO" id="GO:0008240">
    <property type="term" value="F:tripeptidyl-peptidase activity"/>
    <property type="evidence" value="ECO:0007669"/>
    <property type="project" value="TreeGrafter"/>
</dbReference>
<keyword evidence="6" id="KW-0106">Calcium</keyword>
<evidence type="ECO:0000256" key="6">
    <source>
        <dbReference type="ARBA" id="ARBA00022837"/>
    </source>
</evidence>
<keyword evidence="8" id="KW-0732">Signal</keyword>
<dbReference type="PANTHER" id="PTHR14218:SF15">
    <property type="entry name" value="TRIPEPTIDYL-PEPTIDASE 1"/>
    <property type="match status" value="1"/>
</dbReference>
<keyword evidence="5" id="KW-0720">Serine protease</keyword>
<evidence type="ECO:0000256" key="7">
    <source>
        <dbReference type="ARBA" id="ARBA00023145"/>
    </source>
</evidence>
<dbReference type="AlphaFoldDB" id="A0A224VFW4"/>
<sequence length="611" mass="66394">MMKKSQYLMLSLIGFASVMAVSSPSSAKTKVPTTVSVVFNARDQIEMNDYVNKTVDPTSPFYHQYLTPNQVAQKYGRTASEISDFNQYFRKYHLKSAAYPGNFVMKVSGSQTNLVKAFKAFRTKSNSRKAVTKTRLPEKLSSQVASVLGLYIDNKKSTKKPAKQFAKISSNLVEGDKPAATNSTTEFAKKYGTQKFINRYGVNKLYDKDLHGQGQRIGVIVTDDFNRSDVAQYWKSIGVSADTARIHKIYTTDKTNGPTVKSTDNLESLMEATLDVSQAGAVADQSQLDAYIGVTKGDTIPDVQYLNDFAQAVSDNRDKQLTTSTSFGDELTGFGQGGLSETISQFNDAINLVYEQAALQGISIFNAIGDHGPYEETNSQQNLSLPTSEYAVQVGGTTLPYQKIMNGVVVNVSKERAWGDTYSQGSLTKPAVFAGGGGGFSRLNPTPAFQQGVSGVNTYNAFDVLKYAGQKGYLINPNPGAISGTHQGRNVPDVSGNADLNTGYANYVSYKVGKQRQGIWLTLGGTSMVAPQMAGASAVINSGLKTSTGFWNPQLYKFAVQPDTPFHVLDDATMANTNLFYTGQPGKVYNQATGLGTVDFNKLFNKFEAQE</sequence>
<dbReference type="GO" id="GO:0046872">
    <property type="term" value="F:metal ion binding"/>
    <property type="evidence" value="ECO:0007669"/>
    <property type="project" value="UniProtKB-KW"/>
</dbReference>
<keyword evidence="7" id="KW-0865">Zymogen</keyword>
<dbReference type="Gene3D" id="3.40.50.200">
    <property type="entry name" value="Peptidase S8/S53 domain"/>
    <property type="match status" value="1"/>
</dbReference>
<evidence type="ECO:0000256" key="5">
    <source>
        <dbReference type="ARBA" id="ARBA00022825"/>
    </source>
</evidence>
<proteinExistence type="predicted"/>
<dbReference type="InterPro" id="IPR036852">
    <property type="entry name" value="Peptidase_S8/S53_dom_sf"/>
</dbReference>
<dbReference type="InterPro" id="IPR030400">
    <property type="entry name" value="Sedolisin_dom"/>
</dbReference>
<dbReference type="Pfam" id="PF09286">
    <property type="entry name" value="Pro-kuma_activ"/>
    <property type="match status" value="1"/>
</dbReference>
<dbReference type="GO" id="GO:0004252">
    <property type="term" value="F:serine-type endopeptidase activity"/>
    <property type="evidence" value="ECO:0007669"/>
    <property type="project" value="InterPro"/>
</dbReference>
<dbReference type="SUPFAM" id="SSF52743">
    <property type="entry name" value="Subtilisin-like"/>
    <property type="match status" value="1"/>
</dbReference>
<reference evidence="11" key="3">
    <citation type="submission" date="2019-02" db="EMBL/GenBank/DDBJ databases">
        <authorList>
            <person name="Buron G."/>
            <person name="Chaylann A."/>
            <person name="Dolejs I."/>
            <person name="Forster J."/>
            <person name="Miks M.H."/>
        </authorList>
    </citation>
    <scope>NUCLEOTIDE SEQUENCE</scope>
    <source>
        <strain evidence="11">DSM 10551</strain>
    </source>
</reference>
<evidence type="ECO:0000313" key="13">
    <source>
        <dbReference type="Proteomes" id="UP000294668"/>
    </source>
</evidence>
<evidence type="ECO:0000256" key="8">
    <source>
        <dbReference type="SAM" id="SignalP"/>
    </source>
</evidence>
<feature type="signal peptide" evidence="8">
    <location>
        <begin position="1"/>
        <end position="27"/>
    </location>
</feature>
<keyword evidence="2" id="KW-0645">Protease</keyword>
<feature type="chain" id="PRO_5044569635" evidence="8">
    <location>
        <begin position="28"/>
        <end position="611"/>
    </location>
</feature>
<dbReference type="SUPFAM" id="SSF54897">
    <property type="entry name" value="Protease propeptides/inhibitors"/>
    <property type="match status" value="1"/>
</dbReference>
<accession>A0A224VFW4</accession>
<dbReference type="EMBL" id="PUFL01000071">
    <property type="protein sequence ID" value="TDG90372.1"/>
    <property type="molecule type" value="Genomic_DNA"/>
</dbReference>
<dbReference type="SMART" id="SM00944">
    <property type="entry name" value="Pro-kuma_activ"/>
    <property type="match status" value="1"/>
</dbReference>
<organism evidence="10 12">
    <name type="scientific">Lentilactobacillus parakefiri</name>
    <dbReference type="NCBI Taxonomy" id="152332"/>
    <lineage>
        <taxon>Bacteria</taxon>
        <taxon>Bacillati</taxon>
        <taxon>Bacillota</taxon>
        <taxon>Bacilli</taxon>
        <taxon>Lactobacillales</taxon>
        <taxon>Lactobacillaceae</taxon>
        <taxon>Lentilactobacillus</taxon>
    </lineage>
</organism>
<dbReference type="Proteomes" id="UP000294668">
    <property type="component" value="Unassembled WGS sequence"/>
</dbReference>
<evidence type="ECO:0000259" key="9">
    <source>
        <dbReference type="PROSITE" id="PS51695"/>
    </source>
</evidence>
<evidence type="ECO:0000313" key="10">
    <source>
        <dbReference type="EMBL" id="GAW71973.1"/>
    </source>
</evidence>
<evidence type="ECO:0000256" key="1">
    <source>
        <dbReference type="ARBA" id="ARBA00001913"/>
    </source>
</evidence>
<evidence type="ECO:0000256" key="2">
    <source>
        <dbReference type="ARBA" id="ARBA00022670"/>
    </source>
</evidence>
<dbReference type="PANTHER" id="PTHR14218">
    <property type="entry name" value="PROTEASE S8 TRIPEPTIDYL PEPTIDASE I CLN2"/>
    <property type="match status" value="1"/>
</dbReference>
<comment type="caution">
    <text evidence="10">The sequence shown here is derived from an EMBL/GenBank/DDBJ whole genome shotgun (WGS) entry which is preliminary data.</text>
</comment>
<dbReference type="InterPro" id="IPR050819">
    <property type="entry name" value="Tripeptidyl-peptidase_I"/>
</dbReference>
<keyword evidence="13" id="KW-1185">Reference proteome</keyword>
<feature type="domain" description="Peptidase S53" evidence="9">
    <location>
        <begin position="196"/>
        <end position="610"/>
    </location>
</feature>
<reference evidence="11 13" key="2">
    <citation type="journal article" date="2019" name="Appl. Microbiol. Biotechnol.">
        <title>Uncovering carbohydrate metabolism through a genotype-phenotype association study of 56 lactic acid bacteria genomes.</title>
        <authorList>
            <person name="Buron-Moles G."/>
            <person name="Chailyan A."/>
            <person name="Dolejs I."/>
            <person name="Forster J."/>
            <person name="Miks M.H."/>
        </authorList>
    </citation>
    <scope>NUCLEOTIDE SEQUENCE [LARGE SCALE GENOMIC DNA]</scope>
    <source>
        <strain evidence="11 13">DSM 10551</strain>
    </source>
</reference>
<protein>
    <submittedName>
        <fullName evidence="10">Peptidase S53</fullName>
    </submittedName>
</protein>
<evidence type="ECO:0000313" key="11">
    <source>
        <dbReference type="EMBL" id="TDG90372.1"/>
    </source>
</evidence>
<evidence type="ECO:0000313" key="12">
    <source>
        <dbReference type="Proteomes" id="UP000214739"/>
    </source>
</evidence>
<name>A0A224VFW4_9LACO</name>
<dbReference type="EMBL" id="BDGB01000053">
    <property type="protein sequence ID" value="GAW71973.1"/>
    <property type="molecule type" value="Genomic_DNA"/>
</dbReference>
<evidence type="ECO:0000256" key="3">
    <source>
        <dbReference type="ARBA" id="ARBA00022723"/>
    </source>
</evidence>
<dbReference type="PROSITE" id="PS51695">
    <property type="entry name" value="SEDOLISIN"/>
    <property type="match status" value="1"/>
</dbReference>
<comment type="cofactor">
    <cofactor evidence="1">
        <name>Ca(2+)</name>
        <dbReference type="ChEBI" id="CHEBI:29108"/>
    </cofactor>
</comment>
<reference evidence="10 12" key="1">
    <citation type="journal article" date="2017" name="Biosci Microbiota Food Health">
        <title>Genomic characterization reconfirms the taxonomic status of Lactobacillus parakefiri.</title>
        <authorList>
            <person name="Tanizawa Y."/>
            <person name="Kobayashi H."/>
            <person name="Kaminuma E."/>
            <person name="Sakamoto M."/>
            <person name="Ohkuma M."/>
            <person name="Nakamura Y."/>
            <person name="Arita M."/>
            <person name="Tohno M."/>
        </authorList>
    </citation>
    <scope>NUCLEOTIDE SEQUENCE [LARGE SCALE GENOMIC DNA]</scope>
    <source>
        <strain evidence="10 12">JCM 8573</strain>
    </source>
</reference>
<dbReference type="GO" id="GO:0006508">
    <property type="term" value="P:proteolysis"/>
    <property type="evidence" value="ECO:0007669"/>
    <property type="project" value="UniProtKB-KW"/>
</dbReference>
<keyword evidence="3" id="KW-0479">Metal-binding</keyword>
<evidence type="ECO:0000256" key="4">
    <source>
        <dbReference type="ARBA" id="ARBA00022801"/>
    </source>
</evidence>
<gene>
    <name evidence="11" type="ORF">C5L28_001576</name>
    <name evidence="10" type="ORF">LPKJCM_01078</name>
</gene>
<dbReference type="RefSeq" id="WP_240034631.1">
    <property type="nucleotide sequence ID" value="NZ_PUFL01000071.1"/>
</dbReference>
<dbReference type="Proteomes" id="UP000214739">
    <property type="component" value="Unassembled WGS sequence"/>
</dbReference>
<keyword evidence="4" id="KW-0378">Hydrolase</keyword>
<dbReference type="InterPro" id="IPR015366">
    <property type="entry name" value="S53_propep"/>
</dbReference>